<evidence type="ECO:0000256" key="1">
    <source>
        <dbReference type="SAM" id="MobiDB-lite"/>
    </source>
</evidence>
<evidence type="ECO:0000313" key="4">
    <source>
        <dbReference type="Proteomes" id="UP000027222"/>
    </source>
</evidence>
<reference evidence="4" key="1">
    <citation type="journal article" date="2014" name="Proc. Natl. Acad. Sci. U.S.A.">
        <title>Extensive sampling of basidiomycete genomes demonstrates inadequacy of the white-rot/brown-rot paradigm for wood decay fungi.</title>
        <authorList>
            <person name="Riley R."/>
            <person name="Salamov A.A."/>
            <person name="Brown D.W."/>
            <person name="Nagy L.G."/>
            <person name="Floudas D."/>
            <person name="Held B.W."/>
            <person name="Levasseur A."/>
            <person name="Lombard V."/>
            <person name="Morin E."/>
            <person name="Otillar R."/>
            <person name="Lindquist E.A."/>
            <person name="Sun H."/>
            <person name="LaButti K.M."/>
            <person name="Schmutz J."/>
            <person name="Jabbour D."/>
            <person name="Luo H."/>
            <person name="Baker S.E."/>
            <person name="Pisabarro A.G."/>
            <person name="Walton J.D."/>
            <person name="Blanchette R.A."/>
            <person name="Henrissat B."/>
            <person name="Martin F."/>
            <person name="Cullen D."/>
            <person name="Hibbett D.S."/>
            <person name="Grigoriev I.V."/>
        </authorList>
    </citation>
    <scope>NUCLEOTIDE SEQUENCE [LARGE SCALE GENOMIC DNA]</scope>
    <source>
        <strain evidence="4">CBS 339.88</strain>
    </source>
</reference>
<protein>
    <submittedName>
        <fullName evidence="3">Uncharacterized protein</fullName>
    </submittedName>
</protein>
<dbReference type="EMBL" id="KL142372">
    <property type="protein sequence ID" value="KDR79770.1"/>
    <property type="molecule type" value="Genomic_DNA"/>
</dbReference>
<proteinExistence type="predicted"/>
<keyword evidence="2" id="KW-1133">Transmembrane helix</keyword>
<feature type="compositionally biased region" description="Basic and acidic residues" evidence="1">
    <location>
        <begin position="76"/>
        <end position="90"/>
    </location>
</feature>
<dbReference type="Proteomes" id="UP000027222">
    <property type="component" value="Unassembled WGS sequence"/>
</dbReference>
<accession>A0A067T980</accession>
<gene>
    <name evidence="3" type="ORF">GALMADRAFT_136379</name>
</gene>
<feature type="region of interest" description="Disordered" evidence="1">
    <location>
        <begin position="73"/>
        <end position="150"/>
    </location>
</feature>
<evidence type="ECO:0000256" key="2">
    <source>
        <dbReference type="SAM" id="Phobius"/>
    </source>
</evidence>
<organism evidence="3 4">
    <name type="scientific">Galerina marginata (strain CBS 339.88)</name>
    <dbReference type="NCBI Taxonomy" id="685588"/>
    <lineage>
        <taxon>Eukaryota</taxon>
        <taxon>Fungi</taxon>
        <taxon>Dikarya</taxon>
        <taxon>Basidiomycota</taxon>
        <taxon>Agaricomycotina</taxon>
        <taxon>Agaricomycetes</taxon>
        <taxon>Agaricomycetidae</taxon>
        <taxon>Agaricales</taxon>
        <taxon>Agaricineae</taxon>
        <taxon>Strophariaceae</taxon>
        <taxon>Galerina</taxon>
    </lineage>
</organism>
<keyword evidence="2" id="KW-0812">Transmembrane</keyword>
<sequence>MFIHKTTMTLPSFSLLTREDPLDALDLSDHPLWAMVIFLSFCFFVMGLMFASTWFVERSARARQRGLQLSAQVRVPEARDDQRHAPDTRSSRSAQPPRGSGGRETRHGRRTRQATANIRTGTTEPLETHTRHVRGGAPSPPPAYNSLEPVSQPTPRTALLAAAPVVLYGVPAALLDSSNPPCVLLPVNFQQGDEIGRLNTSSQHYEHGSTPRRDGLFYLAATFTPPQRSHGR</sequence>
<evidence type="ECO:0000313" key="3">
    <source>
        <dbReference type="EMBL" id="KDR79770.1"/>
    </source>
</evidence>
<dbReference type="HOGENOM" id="CLU_1175499_0_0_1"/>
<keyword evidence="4" id="KW-1185">Reference proteome</keyword>
<feature type="compositionally biased region" description="Polar residues" evidence="1">
    <location>
        <begin position="113"/>
        <end position="125"/>
    </location>
</feature>
<feature type="transmembrane region" description="Helical" evidence="2">
    <location>
        <begin position="32"/>
        <end position="56"/>
    </location>
</feature>
<dbReference type="AlphaFoldDB" id="A0A067T980"/>
<keyword evidence="2" id="KW-0472">Membrane</keyword>
<name>A0A067T980_GALM3</name>